<sequence length="370" mass="41677">MTSRRVSLPVTLTAPRPMYSSVNRLSPPSASTSKWKSHQQPVQMPGRRTHRRSLPGTPRNLSPRYRTLPHLEENASSSRRASSSRLSYSSGSGGFMEANNNVCGKDSSQSIDRIEGQLRSFEYSNGSLVDKGYEFKGLERVLGRKRGENRRATCPEIYLYPASTAPPRQVLLRLYGSRNSGKKTLAHQIYHIASTTTPDQTHVISNATEEAGSKSITFLLNGEEVKLEIVMESALESMPFTDHITMFVVVYSVDSRESFKKATRLLYRIYETRTSPFVPVALVGNKVDLKRNIVVSTLEGKSLAKIYKCSFVEVSALLSMNINTMWAELIKQLHVPSEYKPADRSWMQRLLLRGRHLAKSCEEIVQRIMS</sequence>
<dbReference type="PANTHER" id="PTHR45775:SF6">
    <property type="entry name" value="RAD, GEM_KIR FAMILY MEMBER 2, ISOFORM C"/>
    <property type="match status" value="1"/>
</dbReference>
<dbReference type="OrthoDB" id="5239715at2759"/>
<evidence type="ECO:0000313" key="4">
    <source>
        <dbReference type="Proteomes" id="UP000025227"/>
    </source>
</evidence>
<protein>
    <submittedName>
        <fullName evidence="5">GTP-binding protein Rheb</fullName>
    </submittedName>
</protein>
<dbReference type="GO" id="GO:0005886">
    <property type="term" value="C:plasma membrane"/>
    <property type="evidence" value="ECO:0007669"/>
    <property type="project" value="TreeGrafter"/>
</dbReference>
<dbReference type="PRINTS" id="PR00449">
    <property type="entry name" value="RASTRNSFRMNG"/>
</dbReference>
<feature type="compositionally biased region" description="Polar residues" evidence="3">
    <location>
        <begin position="20"/>
        <end position="42"/>
    </location>
</feature>
<feature type="compositionally biased region" description="Low complexity" evidence="3">
    <location>
        <begin position="76"/>
        <end position="90"/>
    </location>
</feature>
<dbReference type="WBParaSite" id="HCON_00064300-00001">
    <property type="protein sequence ID" value="HCON_00064300-00001"/>
    <property type="gene ID" value="HCON_00064300"/>
</dbReference>
<dbReference type="Gene3D" id="3.40.50.300">
    <property type="entry name" value="P-loop containing nucleotide triphosphate hydrolases"/>
    <property type="match status" value="1"/>
</dbReference>
<comment type="similarity">
    <text evidence="1">Belongs to the small GTPase superfamily. RGK family.</text>
</comment>
<dbReference type="AlphaFoldDB" id="A0A7I4Y9L7"/>
<dbReference type="GO" id="GO:0005525">
    <property type="term" value="F:GTP binding"/>
    <property type="evidence" value="ECO:0007669"/>
    <property type="project" value="InterPro"/>
</dbReference>
<dbReference type="InterPro" id="IPR001806">
    <property type="entry name" value="Small_GTPase"/>
</dbReference>
<dbReference type="InterPro" id="IPR027417">
    <property type="entry name" value="P-loop_NTPase"/>
</dbReference>
<evidence type="ECO:0000256" key="1">
    <source>
        <dbReference type="ARBA" id="ARBA00008846"/>
    </source>
</evidence>
<keyword evidence="4" id="KW-1185">Reference proteome</keyword>
<evidence type="ECO:0000256" key="3">
    <source>
        <dbReference type="SAM" id="MobiDB-lite"/>
    </source>
</evidence>
<accession>A0A7I4Y9L7</accession>
<dbReference type="SUPFAM" id="SSF52540">
    <property type="entry name" value="P-loop containing nucleoside triphosphate hydrolases"/>
    <property type="match status" value="1"/>
</dbReference>
<dbReference type="SMART" id="SM00175">
    <property type="entry name" value="RAB"/>
    <property type="match status" value="1"/>
</dbReference>
<evidence type="ECO:0000313" key="5">
    <source>
        <dbReference type="WBParaSite" id="HCON_00064300-00001"/>
    </source>
</evidence>
<dbReference type="SMART" id="SM00173">
    <property type="entry name" value="RAS"/>
    <property type="match status" value="1"/>
</dbReference>
<reference evidence="5" key="1">
    <citation type="submission" date="2020-12" db="UniProtKB">
        <authorList>
            <consortium name="WormBaseParasite"/>
        </authorList>
    </citation>
    <scope>IDENTIFICATION</scope>
    <source>
        <strain evidence="5">MHco3</strain>
    </source>
</reference>
<dbReference type="GO" id="GO:0003924">
    <property type="term" value="F:GTPase activity"/>
    <property type="evidence" value="ECO:0007669"/>
    <property type="project" value="InterPro"/>
</dbReference>
<evidence type="ECO:0000256" key="2">
    <source>
        <dbReference type="ARBA" id="ARBA00022553"/>
    </source>
</evidence>
<dbReference type="InterPro" id="IPR051641">
    <property type="entry name" value="RGK_GTP-binding_reg"/>
</dbReference>
<dbReference type="PANTHER" id="PTHR45775">
    <property type="entry name" value="RAD, GEM/KIR FAMILY MEMBER 2, ISOFORM C"/>
    <property type="match status" value="1"/>
</dbReference>
<dbReference type="Pfam" id="PF00071">
    <property type="entry name" value="Ras"/>
    <property type="match status" value="1"/>
</dbReference>
<dbReference type="Proteomes" id="UP000025227">
    <property type="component" value="Unplaced"/>
</dbReference>
<dbReference type="PROSITE" id="PS51421">
    <property type="entry name" value="RAS"/>
    <property type="match status" value="1"/>
</dbReference>
<dbReference type="OMA" id="ATCPEVW"/>
<feature type="region of interest" description="Disordered" evidence="3">
    <location>
        <begin position="18"/>
        <end position="90"/>
    </location>
</feature>
<proteinExistence type="inferred from homology"/>
<dbReference type="GO" id="GO:0005246">
    <property type="term" value="F:calcium channel regulator activity"/>
    <property type="evidence" value="ECO:0007669"/>
    <property type="project" value="TreeGrafter"/>
</dbReference>
<name>A0A7I4Y9L7_HAECO</name>
<organism evidence="4 5">
    <name type="scientific">Haemonchus contortus</name>
    <name type="common">Barber pole worm</name>
    <dbReference type="NCBI Taxonomy" id="6289"/>
    <lineage>
        <taxon>Eukaryota</taxon>
        <taxon>Metazoa</taxon>
        <taxon>Ecdysozoa</taxon>
        <taxon>Nematoda</taxon>
        <taxon>Chromadorea</taxon>
        <taxon>Rhabditida</taxon>
        <taxon>Rhabditina</taxon>
        <taxon>Rhabditomorpha</taxon>
        <taxon>Strongyloidea</taxon>
        <taxon>Trichostrongylidae</taxon>
        <taxon>Haemonchus</taxon>
    </lineage>
</organism>
<dbReference type="PROSITE" id="PS51419">
    <property type="entry name" value="RAB"/>
    <property type="match status" value="1"/>
</dbReference>
<keyword evidence="2" id="KW-0597">Phosphoprotein</keyword>